<dbReference type="Gene3D" id="2.40.50.40">
    <property type="match status" value="1"/>
</dbReference>
<name>A0A9P9DAI6_9HYPO</name>
<protein>
    <recommendedName>
        <fullName evidence="4">Chromo domain-containing protein</fullName>
    </recommendedName>
</protein>
<evidence type="ECO:0000313" key="3">
    <source>
        <dbReference type="Proteomes" id="UP000738349"/>
    </source>
</evidence>
<dbReference type="OrthoDB" id="5154166at2759"/>
<evidence type="ECO:0000313" key="2">
    <source>
        <dbReference type="EMBL" id="KAH7115708.1"/>
    </source>
</evidence>
<dbReference type="Proteomes" id="UP000738349">
    <property type="component" value="Unassembled WGS sequence"/>
</dbReference>
<evidence type="ECO:0008006" key="4">
    <source>
        <dbReference type="Google" id="ProtNLM"/>
    </source>
</evidence>
<accession>A0A9P9DAI6</accession>
<dbReference type="EMBL" id="JAGMUV010000030">
    <property type="protein sequence ID" value="KAH7115708.1"/>
    <property type="molecule type" value="Genomic_DNA"/>
</dbReference>
<keyword evidence="3" id="KW-1185">Reference proteome</keyword>
<sequence>MTRDDLNTDSGYESLPDYVSEPENLVSDYLHAPLDKVESPIPSTSNITVDFQTDVTSEEWEVIQILGEKEVDGIKYYAFDWKPSWVPEHDAENAKELIQAWQEQKAKSQNKGLKKRNTIQSLGGRGKWALLESGERTKDARK</sequence>
<comment type="caution">
    <text evidence="2">The sequence shown here is derived from an EMBL/GenBank/DDBJ whole genome shotgun (WGS) entry which is preliminary data.</text>
</comment>
<proteinExistence type="predicted"/>
<dbReference type="SUPFAM" id="SSF54160">
    <property type="entry name" value="Chromo domain-like"/>
    <property type="match status" value="1"/>
</dbReference>
<reference evidence="2" key="1">
    <citation type="journal article" date="2021" name="Nat. Commun.">
        <title>Genetic determinants of endophytism in the Arabidopsis root mycobiome.</title>
        <authorList>
            <person name="Mesny F."/>
            <person name="Miyauchi S."/>
            <person name="Thiergart T."/>
            <person name="Pickel B."/>
            <person name="Atanasova L."/>
            <person name="Karlsson M."/>
            <person name="Huettel B."/>
            <person name="Barry K.W."/>
            <person name="Haridas S."/>
            <person name="Chen C."/>
            <person name="Bauer D."/>
            <person name="Andreopoulos W."/>
            <person name="Pangilinan J."/>
            <person name="LaButti K."/>
            <person name="Riley R."/>
            <person name="Lipzen A."/>
            <person name="Clum A."/>
            <person name="Drula E."/>
            <person name="Henrissat B."/>
            <person name="Kohler A."/>
            <person name="Grigoriev I.V."/>
            <person name="Martin F.M."/>
            <person name="Hacquard S."/>
        </authorList>
    </citation>
    <scope>NUCLEOTIDE SEQUENCE</scope>
    <source>
        <strain evidence="2">MPI-CAGE-AT-0147</strain>
    </source>
</reference>
<gene>
    <name evidence="2" type="ORF">EDB81DRAFT_892815</name>
</gene>
<evidence type="ECO:0000256" key="1">
    <source>
        <dbReference type="ARBA" id="ARBA00011353"/>
    </source>
</evidence>
<dbReference type="InterPro" id="IPR016197">
    <property type="entry name" value="Chromo-like_dom_sf"/>
</dbReference>
<comment type="subunit">
    <text evidence="1">Component of the NuA4 histone acetyltransferase complex.</text>
</comment>
<dbReference type="AlphaFoldDB" id="A0A9P9DAI6"/>
<organism evidence="2 3">
    <name type="scientific">Dactylonectria macrodidyma</name>
    <dbReference type="NCBI Taxonomy" id="307937"/>
    <lineage>
        <taxon>Eukaryota</taxon>
        <taxon>Fungi</taxon>
        <taxon>Dikarya</taxon>
        <taxon>Ascomycota</taxon>
        <taxon>Pezizomycotina</taxon>
        <taxon>Sordariomycetes</taxon>
        <taxon>Hypocreomycetidae</taxon>
        <taxon>Hypocreales</taxon>
        <taxon>Nectriaceae</taxon>
        <taxon>Dactylonectria</taxon>
    </lineage>
</organism>